<accession>A0A0K1YBL3</accession>
<protein>
    <submittedName>
        <fullName evidence="2">Uncharacterized protein</fullName>
    </submittedName>
</protein>
<organism evidence="2">
    <name type="scientific">uncultured haloarchaeon</name>
    <dbReference type="NCBI Taxonomy" id="160804"/>
    <lineage>
        <taxon>Archaea</taxon>
        <taxon>Methanobacteriati</taxon>
        <taxon>Methanobacteriota</taxon>
        <taxon>Stenosarchaea group</taxon>
        <taxon>Halobacteria</taxon>
        <taxon>Halobacteriales</taxon>
        <taxon>Halobacteriaceae</taxon>
        <taxon>environmental samples</taxon>
    </lineage>
</organism>
<evidence type="ECO:0000313" key="2">
    <source>
        <dbReference type="EMBL" id="AKY04313.1"/>
    </source>
</evidence>
<feature type="region of interest" description="Disordered" evidence="1">
    <location>
        <begin position="1"/>
        <end position="38"/>
    </location>
</feature>
<evidence type="ECO:0000256" key="1">
    <source>
        <dbReference type="SAM" id="MobiDB-lite"/>
    </source>
</evidence>
<reference evidence="2" key="1">
    <citation type="journal article" date="2015" name="BMC Genomics">
        <title>Diversity of the cell-wall associated genomic island of the archaeon Haloquadratum walsbyi.</title>
        <authorList>
            <person name="Martin-Cuadrado A.B."/>
            <person name="Pasic L."/>
            <person name="Rodriguez-Valera F."/>
        </authorList>
    </citation>
    <scope>NUCLEOTIDE SEQUENCE</scope>
</reference>
<sequence>MDADTEQILNSESDKPSCVISTESSSVPHTDAATRSGAGQDLRCELTHTIQSSDLTDLTFFHHRILTPRDYIVYCVRKYARA</sequence>
<dbReference type="AlphaFoldDB" id="A0A0K1YBL3"/>
<feature type="compositionally biased region" description="Polar residues" evidence="1">
    <location>
        <begin position="19"/>
        <end position="28"/>
    </location>
</feature>
<name>A0A0K1YBL3_9EURY</name>
<proteinExistence type="predicted"/>
<dbReference type="EMBL" id="KT322177">
    <property type="protein sequence ID" value="AKY04313.1"/>
    <property type="molecule type" value="Genomic_DNA"/>
</dbReference>